<dbReference type="Gene3D" id="3.90.320.10">
    <property type="match status" value="1"/>
</dbReference>
<dbReference type="OrthoDB" id="354769at2759"/>
<dbReference type="Gramene" id="Jr14_13070_p1">
    <property type="protein sequence ID" value="cds.Jr14_13070_p1"/>
    <property type="gene ID" value="Jr14_13070"/>
</dbReference>
<dbReference type="InterPro" id="IPR019190">
    <property type="entry name" value="EXOV"/>
</dbReference>
<protein>
    <submittedName>
        <fullName evidence="3">Exonuclease V, chloroplastic-like</fullName>
    </submittedName>
</protein>
<evidence type="ECO:0000313" key="2">
    <source>
        <dbReference type="Proteomes" id="UP000235220"/>
    </source>
</evidence>
<dbReference type="Proteomes" id="UP000235220">
    <property type="component" value="Chromosome 14"/>
</dbReference>
<dbReference type="PANTHER" id="PTHR14464">
    <property type="entry name" value="EXONUCLEASE V"/>
    <property type="match status" value="1"/>
</dbReference>
<evidence type="ECO:0000256" key="1">
    <source>
        <dbReference type="ARBA" id="ARBA00009797"/>
    </source>
</evidence>
<dbReference type="InterPro" id="IPR011604">
    <property type="entry name" value="PDDEXK-like_dom_sf"/>
</dbReference>
<proteinExistence type="inferred from homology"/>
<comment type="similarity">
    <text evidence="1">Belongs to the EXO5 family.</text>
</comment>
<organism evidence="2 3">
    <name type="scientific">Juglans regia</name>
    <name type="common">English walnut</name>
    <dbReference type="NCBI Taxonomy" id="51240"/>
    <lineage>
        <taxon>Eukaryota</taxon>
        <taxon>Viridiplantae</taxon>
        <taxon>Streptophyta</taxon>
        <taxon>Embryophyta</taxon>
        <taxon>Tracheophyta</taxon>
        <taxon>Spermatophyta</taxon>
        <taxon>Magnoliopsida</taxon>
        <taxon>eudicotyledons</taxon>
        <taxon>Gunneridae</taxon>
        <taxon>Pentapetalae</taxon>
        <taxon>rosids</taxon>
        <taxon>fabids</taxon>
        <taxon>Fagales</taxon>
        <taxon>Juglandaceae</taxon>
        <taxon>Juglans</taxon>
    </lineage>
</organism>
<accession>A0A2I4EHN7</accession>
<dbReference type="GO" id="GO:0045145">
    <property type="term" value="F:single-stranded DNA 5'-3' DNA exonuclease activity"/>
    <property type="evidence" value="ECO:0000318"/>
    <property type="project" value="GO_Central"/>
</dbReference>
<dbReference type="PANTHER" id="PTHR14464:SF4">
    <property type="entry name" value="EXONUCLEASE V"/>
    <property type="match status" value="1"/>
</dbReference>
<name>A0A2I4EHN7_JUGRE</name>
<reference evidence="3" key="1">
    <citation type="submission" date="2025-08" db="UniProtKB">
        <authorList>
            <consortium name="RefSeq"/>
        </authorList>
    </citation>
    <scope>IDENTIFICATION</scope>
    <source>
        <tissue evidence="3">Leaves</tissue>
    </source>
</reference>
<dbReference type="KEGG" id="jre:108989664"/>
<dbReference type="GO" id="GO:0005634">
    <property type="term" value="C:nucleus"/>
    <property type="evidence" value="ECO:0000318"/>
    <property type="project" value="GO_Central"/>
</dbReference>
<dbReference type="FunCoup" id="A0A2I4EHN7">
    <property type="interactions" value="2868"/>
</dbReference>
<keyword evidence="2" id="KW-1185">Reference proteome</keyword>
<dbReference type="STRING" id="51240.A0A2I4EHN7"/>
<dbReference type="GO" id="GO:0036297">
    <property type="term" value="P:interstrand cross-link repair"/>
    <property type="evidence" value="ECO:0000318"/>
    <property type="project" value="GO_Central"/>
</dbReference>
<evidence type="ECO:0000313" key="3">
    <source>
        <dbReference type="RefSeq" id="XP_018818909.1"/>
    </source>
</evidence>
<dbReference type="RefSeq" id="XP_018818909.1">
    <property type="nucleotide sequence ID" value="XM_018963364.2"/>
</dbReference>
<dbReference type="GeneID" id="108989664"/>
<dbReference type="Pfam" id="PF09810">
    <property type="entry name" value="Exo5"/>
    <property type="match status" value="3"/>
</dbReference>
<sequence>MTGSPSELPLNNTVPDIPTEIVSEEEMALIEAAFVAARSSITSIPSIPSPFGFHRNARSIQSITALSKRGFSGRTEPDIEDSGDFASTQKKIKADESSFLHRFRRKKGLSVTDITATEWCEKQMEFVLLRAKRKTTKAMKAGSVRHTNLEEEVVKKVKVRVKSKEDIWALKLLNFIIGANQLLFEGLTRELPLIGFAEGVWMVGVIDEICMPATETNMNPKLIDTKTRVQGTLPAEPQRRNGRLQLMCYKYMWDNLVADKFPSREFYKFFALNPHSMLSEEIREKTADSGFPADTLDDVVRFYKNTWSTLPPAYDQLLLRYEFQKDNSLIGEDQFAFDPDWLKNQIHGCLEFWLGEREACYTPEEERWKCRFCQFGSICPANTDHDSTPSPTSANSSSTPN</sequence>
<gene>
    <name evidence="3" type="primary">LOC108989664</name>
</gene>
<dbReference type="AlphaFoldDB" id="A0A2I4EHN7"/>